<keyword evidence="3" id="KW-0078">Bacteriocin</keyword>
<dbReference type="InterPro" id="IPR036302">
    <property type="entry name" value="Pyosin/cloacin_T_dom_sf"/>
</dbReference>
<name>A0AAU7QHB0_9GAMM</name>
<feature type="region of interest" description="Disordered" evidence="4">
    <location>
        <begin position="114"/>
        <end position="187"/>
    </location>
</feature>
<feature type="compositionally biased region" description="Basic and acidic residues" evidence="4">
    <location>
        <begin position="178"/>
        <end position="187"/>
    </location>
</feature>
<protein>
    <submittedName>
        <fullName evidence="6">S-type pyocin domain-containing protein</fullName>
    </submittedName>
</protein>
<gene>
    <name evidence="6" type="ORF">ABK905_12820</name>
</gene>
<evidence type="ECO:0000256" key="4">
    <source>
        <dbReference type="SAM" id="MobiDB-lite"/>
    </source>
</evidence>
<evidence type="ECO:0000313" key="6">
    <source>
        <dbReference type="EMBL" id="XBS71691.1"/>
    </source>
</evidence>
<dbReference type="InterPro" id="IPR016128">
    <property type="entry name" value="Pyosin/cloacin_T_dom"/>
</dbReference>
<dbReference type="EMBL" id="CP157947">
    <property type="protein sequence ID" value="XBS71691.1"/>
    <property type="molecule type" value="Genomic_DNA"/>
</dbReference>
<evidence type="ECO:0000256" key="3">
    <source>
        <dbReference type="ARBA" id="ARBA00023048"/>
    </source>
</evidence>
<dbReference type="GO" id="GO:0031640">
    <property type="term" value="P:killing of cells of another organism"/>
    <property type="evidence" value="ECO:0007669"/>
    <property type="project" value="UniProtKB-KW"/>
</dbReference>
<dbReference type="GO" id="GO:0042742">
    <property type="term" value="P:defense response to bacterium"/>
    <property type="evidence" value="ECO:0007669"/>
    <property type="project" value="UniProtKB-KW"/>
</dbReference>
<feature type="compositionally biased region" description="Low complexity" evidence="4">
    <location>
        <begin position="148"/>
        <end position="174"/>
    </location>
</feature>
<keyword evidence="1" id="KW-0929">Antimicrobial</keyword>
<reference evidence="6" key="1">
    <citation type="submission" date="2024-06" db="EMBL/GenBank/DDBJ databases">
        <authorList>
            <person name="Coelho C."/>
            <person name="Bento M."/>
            <person name="Garcia E."/>
            <person name="Camelo A."/>
            <person name="Brandao I."/>
            <person name="Espirito Santo C."/>
            <person name="Trovao J."/>
            <person name="Verissimo A."/>
            <person name="Costa J."/>
            <person name="Tiago I."/>
        </authorList>
    </citation>
    <scope>NUCLEOTIDE SEQUENCE</scope>
    <source>
        <strain evidence="6">KWT182</strain>
    </source>
</reference>
<evidence type="ECO:0000259" key="5">
    <source>
        <dbReference type="Pfam" id="PF06958"/>
    </source>
</evidence>
<organism evidence="6">
    <name type="scientific">Acerihabitans sp. KWT182</name>
    <dbReference type="NCBI Taxonomy" id="3157919"/>
    <lineage>
        <taxon>Bacteria</taxon>
        <taxon>Pseudomonadati</taxon>
        <taxon>Pseudomonadota</taxon>
        <taxon>Gammaproteobacteria</taxon>
        <taxon>Enterobacterales</taxon>
        <taxon>Pectobacteriaceae</taxon>
        <taxon>Acerihabitans</taxon>
    </lineage>
</organism>
<dbReference type="AlphaFoldDB" id="A0AAU7QHB0"/>
<keyword evidence="2" id="KW-0044">Antibiotic</keyword>
<evidence type="ECO:0000256" key="2">
    <source>
        <dbReference type="ARBA" id="ARBA00023022"/>
    </source>
</evidence>
<dbReference type="SUPFAM" id="SSF69369">
    <property type="entry name" value="Cloacin translocation domain"/>
    <property type="match status" value="1"/>
</dbReference>
<sequence length="530" mass="56824">MRFIYIHPSAGAAFHYRSVEREGQKVAAVLNSINAVALAEGIAYEGPGTFVVQIAGTDIFRITTQDDNTIKSVSKLFETTGANSRNSRIPAKIKEMRVNEAKQKLLNYLNEQRQEKERQVREEAQRQAEEAARRQQQEAQRQAEEAARLQQQESQQQAEDAARLQQQESQQQAEDAAEAAKESSGRADADASLASLAGLAPASLGAGASNSVSLGGNLAAAVRSAAAALSRIAIASPAGAIGTVIAAGIFPRKAGEGSDQVSGGKHFSMTMPASLLNLPDEQTLRLAASERRPVATTVRGRLVLTNGVIHIALSKTEQHTLVTVLEGVPTDNGAYLCTLPASTDAPARTILVNPAQAPGAGGFAMPTPSDAPPTLSHTGEQAQPLDLPIVTPYPAPDEQDFNDLIVVPPLESGHQPVYVMLSGRPESYSPNAGAVSNMGELFAQPGFGSALKENSQKTGRLYQGQNIYKATDDIDSYIKHGDEFYLDGEHKNHLELFDKNGKCKLVLNLDGTRNNAKTDKALKEKRRLYK</sequence>
<accession>A0AAU7QHB0</accession>
<feature type="domain" description="Pyosin/cloacin translocation" evidence="5">
    <location>
        <begin position="287"/>
        <end position="420"/>
    </location>
</feature>
<dbReference type="Pfam" id="PF06958">
    <property type="entry name" value="Pyocin_S"/>
    <property type="match status" value="1"/>
</dbReference>
<feature type="compositionally biased region" description="Basic and acidic residues" evidence="4">
    <location>
        <begin position="114"/>
        <end position="147"/>
    </location>
</feature>
<proteinExistence type="predicted"/>
<evidence type="ECO:0000256" key="1">
    <source>
        <dbReference type="ARBA" id="ARBA00022529"/>
    </source>
</evidence>